<dbReference type="EMBL" id="KQ982585">
    <property type="protein sequence ID" value="KYQ54246.1"/>
    <property type="molecule type" value="Genomic_DNA"/>
</dbReference>
<dbReference type="SUPFAM" id="SSF49764">
    <property type="entry name" value="HSP20-like chaperones"/>
    <property type="match status" value="1"/>
</dbReference>
<keyword evidence="8" id="KW-1185">Reference proteome</keyword>
<dbReference type="InterPro" id="IPR037898">
    <property type="entry name" value="NudC_fam"/>
</dbReference>
<dbReference type="Proteomes" id="UP000075809">
    <property type="component" value="Unassembled WGS sequence"/>
</dbReference>
<dbReference type="STRING" id="64791.A0A151X1V3"/>
<dbReference type="Pfam" id="PF04969">
    <property type="entry name" value="CS"/>
    <property type="match status" value="1"/>
</dbReference>
<evidence type="ECO:0000313" key="8">
    <source>
        <dbReference type="Proteomes" id="UP000075809"/>
    </source>
</evidence>
<comment type="subcellular location">
    <subcellularLocation>
        <location evidence="1">Cytoplasm</location>
    </subcellularLocation>
</comment>
<dbReference type="InterPro" id="IPR007052">
    <property type="entry name" value="CS_dom"/>
</dbReference>
<reference evidence="7 8" key="1">
    <citation type="submission" date="2015-09" db="EMBL/GenBank/DDBJ databases">
        <title>Trachymyrmex zeteki WGS genome.</title>
        <authorList>
            <person name="Nygaard S."/>
            <person name="Hu H."/>
            <person name="Boomsma J."/>
            <person name="Zhang G."/>
        </authorList>
    </citation>
    <scope>NUCLEOTIDE SEQUENCE [LARGE SCALE GENOMIC DNA]</scope>
    <source>
        <strain evidence="7">Tzet28-1</strain>
        <tissue evidence="7">Whole body</tissue>
    </source>
</reference>
<organism evidence="7 8">
    <name type="scientific">Mycetomoellerius zeteki</name>
    <dbReference type="NCBI Taxonomy" id="64791"/>
    <lineage>
        <taxon>Eukaryota</taxon>
        <taxon>Metazoa</taxon>
        <taxon>Ecdysozoa</taxon>
        <taxon>Arthropoda</taxon>
        <taxon>Hexapoda</taxon>
        <taxon>Insecta</taxon>
        <taxon>Pterygota</taxon>
        <taxon>Neoptera</taxon>
        <taxon>Endopterygota</taxon>
        <taxon>Hymenoptera</taxon>
        <taxon>Apocrita</taxon>
        <taxon>Aculeata</taxon>
        <taxon>Formicoidea</taxon>
        <taxon>Formicidae</taxon>
        <taxon>Myrmicinae</taxon>
        <taxon>Mycetomoellerius</taxon>
    </lineage>
</organism>
<sequence>MCFLAESRDTHRATVKVASGLASHVDRRYRDRNKDEQQPPEWRKERHTYVVAVGPMHRVLSMRGGHLSPVDVCMSVGSLDLSRVGITDISQKSLFKQIGACLHPISRFVSGVPCERSRPHVAPDSITTHLSHRRRTVYPCATSGLSSRVPVESEKVQHNSEADEKIQIRVPLKINFSARPKDVVVSIAKKHLSCGLKGHPPILAGDFPHEVKLEESTWVIEDGKILLINLEKVNQMQWWAHVITSEPEISTKKVNPEPSKLSDLDGETRGLVEKMMYDQRQKELGLPTSDEQKKQDVIKKFMEQHPEMDFSKCKFN</sequence>
<dbReference type="GO" id="GO:0005737">
    <property type="term" value="C:cytoplasm"/>
    <property type="evidence" value="ECO:0007669"/>
    <property type="project" value="UniProtKB-SubCell"/>
</dbReference>
<accession>A0A151X1V3</accession>
<dbReference type="FunFam" id="2.60.40.790:FF:000001">
    <property type="entry name" value="Nuclear migration protein nudC"/>
    <property type="match status" value="1"/>
</dbReference>
<evidence type="ECO:0000313" key="7">
    <source>
        <dbReference type="EMBL" id="KYQ54246.1"/>
    </source>
</evidence>
<dbReference type="GO" id="GO:0051082">
    <property type="term" value="F:unfolded protein binding"/>
    <property type="evidence" value="ECO:0007669"/>
    <property type="project" value="TreeGrafter"/>
</dbReference>
<comment type="similarity">
    <text evidence="2">Belongs to the nudC family.</text>
</comment>
<evidence type="ECO:0000256" key="3">
    <source>
        <dbReference type="ARBA" id="ARBA00017641"/>
    </source>
</evidence>
<protein>
    <recommendedName>
        <fullName evidence="3">Nuclear migration protein nudC</fullName>
    </recommendedName>
    <alternativeName>
        <fullName evidence="5">Nuclear distribution protein C homolog</fullName>
    </alternativeName>
</protein>
<evidence type="ECO:0000256" key="2">
    <source>
        <dbReference type="ARBA" id="ARBA00010513"/>
    </source>
</evidence>
<dbReference type="PANTHER" id="PTHR12356:SF3">
    <property type="entry name" value="NUCLEAR MIGRATION PROTEIN NUDC"/>
    <property type="match status" value="1"/>
</dbReference>
<dbReference type="AlphaFoldDB" id="A0A151X1V3"/>
<proteinExistence type="inferred from homology"/>
<name>A0A151X1V3_9HYME</name>
<dbReference type="PROSITE" id="PS51203">
    <property type="entry name" value="CS"/>
    <property type="match status" value="1"/>
</dbReference>
<feature type="domain" description="CS" evidence="6">
    <location>
        <begin position="151"/>
        <end position="243"/>
    </location>
</feature>
<evidence type="ECO:0000256" key="4">
    <source>
        <dbReference type="ARBA" id="ARBA00022490"/>
    </source>
</evidence>
<gene>
    <name evidence="7" type="ORF">ALC60_06790</name>
</gene>
<dbReference type="Gene3D" id="2.60.40.790">
    <property type="match status" value="1"/>
</dbReference>
<dbReference type="GO" id="GO:0006457">
    <property type="term" value="P:protein folding"/>
    <property type="evidence" value="ECO:0007669"/>
    <property type="project" value="TreeGrafter"/>
</dbReference>
<dbReference type="PANTHER" id="PTHR12356">
    <property type="entry name" value="NUCLEAR MOVEMENT PROTEIN NUDC"/>
    <property type="match status" value="1"/>
</dbReference>
<evidence type="ECO:0000259" key="6">
    <source>
        <dbReference type="PROSITE" id="PS51203"/>
    </source>
</evidence>
<keyword evidence="4" id="KW-0963">Cytoplasm</keyword>
<evidence type="ECO:0000256" key="1">
    <source>
        <dbReference type="ARBA" id="ARBA00004496"/>
    </source>
</evidence>
<dbReference type="InterPro" id="IPR008978">
    <property type="entry name" value="HSP20-like_chaperone"/>
</dbReference>
<evidence type="ECO:0000256" key="5">
    <source>
        <dbReference type="ARBA" id="ARBA00030427"/>
    </source>
</evidence>